<evidence type="ECO:0000313" key="5">
    <source>
        <dbReference type="Proteomes" id="UP001280121"/>
    </source>
</evidence>
<dbReference type="GO" id="GO:0046872">
    <property type="term" value="F:metal ion binding"/>
    <property type="evidence" value="ECO:0007669"/>
    <property type="project" value="UniProtKB-KW"/>
</dbReference>
<evidence type="ECO:0000256" key="2">
    <source>
        <dbReference type="ARBA" id="ARBA00022723"/>
    </source>
</evidence>
<comment type="cofactor">
    <cofactor evidence="1">
        <name>a divalent metal cation</name>
        <dbReference type="ChEBI" id="CHEBI:60240"/>
    </cofactor>
</comment>
<evidence type="ECO:0000256" key="1">
    <source>
        <dbReference type="ARBA" id="ARBA00001968"/>
    </source>
</evidence>
<organism evidence="4 5">
    <name type="scientific">Dipteronia dyeriana</name>
    <dbReference type="NCBI Taxonomy" id="168575"/>
    <lineage>
        <taxon>Eukaryota</taxon>
        <taxon>Viridiplantae</taxon>
        <taxon>Streptophyta</taxon>
        <taxon>Embryophyta</taxon>
        <taxon>Tracheophyta</taxon>
        <taxon>Spermatophyta</taxon>
        <taxon>Magnoliopsida</taxon>
        <taxon>eudicotyledons</taxon>
        <taxon>Gunneridae</taxon>
        <taxon>Pentapetalae</taxon>
        <taxon>rosids</taxon>
        <taxon>malvids</taxon>
        <taxon>Sapindales</taxon>
        <taxon>Sapindaceae</taxon>
        <taxon>Hippocastanoideae</taxon>
        <taxon>Acereae</taxon>
        <taxon>Dipteronia</taxon>
    </lineage>
</organism>
<sequence length="115" mass="13250">CGFANRRQFLAPYRGVRSYLQDLAGNGNDPGNENEFFNLRHASLRNVIERIFNIFKYRFTILKSAPPFPFKTHVEIVLTCVSLHNFLHKECRSDEFPIEEVSTLSSSLIVDGELE</sequence>
<name>A0AAE0CIS3_9ROSI</name>
<proteinExistence type="predicted"/>
<dbReference type="InterPro" id="IPR027806">
    <property type="entry name" value="HARBI1_dom"/>
</dbReference>
<dbReference type="EMBL" id="JANJYI010000004">
    <property type="protein sequence ID" value="KAK2652690.1"/>
    <property type="molecule type" value="Genomic_DNA"/>
</dbReference>
<accession>A0AAE0CIS3</accession>
<dbReference type="AlphaFoldDB" id="A0AAE0CIS3"/>
<protein>
    <recommendedName>
        <fullName evidence="3">DDE Tnp4 domain-containing protein</fullName>
    </recommendedName>
</protein>
<keyword evidence="2" id="KW-0479">Metal-binding</keyword>
<evidence type="ECO:0000313" key="4">
    <source>
        <dbReference type="EMBL" id="KAK2652690.1"/>
    </source>
</evidence>
<keyword evidence="5" id="KW-1185">Reference proteome</keyword>
<dbReference type="Pfam" id="PF13359">
    <property type="entry name" value="DDE_Tnp_4"/>
    <property type="match status" value="1"/>
</dbReference>
<gene>
    <name evidence="4" type="ORF">Ddye_012546</name>
</gene>
<reference evidence="4" key="1">
    <citation type="journal article" date="2023" name="Plant J.">
        <title>Genome sequences and population genomics provide insights into the demographic history, inbreeding, and mutation load of two 'living fossil' tree species of Dipteronia.</title>
        <authorList>
            <person name="Feng Y."/>
            <person name="Comes H.P."/>
            <person name="Chen J."/>
            <person name="Zhu S."/>
            <person name="Lu R."/>
            <person name="Zhang X."/>
            <person name="Li P."/>
            <person name="Qiu J."/>
            <person name="Olsen K.M."/>
            <person name="Qiu Y."/>
        </authorList>
    </citation>
    <scope>NUCLEOTIDE SEQUENCE</scope>
    <source>
        <strain evidence="4">KIB01</strain>
    </source>
</reference>
<feature type="domain" description="DDE Tnp4" evidence="3">
    <location>
        <begin position="2"/>
        <end position="85"/>
    </location>
</feature>
<feature type="non-terminal residue" evidence="4">
    <location>
        <position position="1"/>
    </location>
</feature>
<evidence type="ECO:0000259" key="3">
    <source>
        <dbReference type="Pfam" id="PF13359"/>
    </source>
</evidence>
<dbReference type="Proteomes" id="UP001280121">
    <property type="component" value="Unassembled WGS sequence"/>
</dbReference>
<comment type="caution">
    <text evidence="4">The sequence shown here is derived from an EMBL/GenBank/DDBJ whole genome shotgun (WGS) entry which is preliminary data.</text>
</comment>